<organism evidence="1 2">
    <name type="scientific">Candidatus Kerfeldbacteria bacterium RIFCSPLOWO2_01_FULL_48_11</name>
    <dbReference type="NCBI Taxonomy" id="1798543"/>
    <lineage>
        <taxon>Bacteria</taxon>
        <taxon>Candidatus Kerfeldiibacteriota</taxon>
    </lineage>
</organism>
<protein>
    <submittedName>
        <fullName evidence="1">Uncharacterized protein</fullName>
    </submittedName>
</protein>
<dbReference type="EMBL" id="MHKE01000017">
    <property type="protein sequence ID" value="OGY82940.1"/>
    <property type="molecule type" value="Genomic_DNA"/>
</dbReference>
<accession>A0A1G2B3Z7</accession>
<name>A0A1G2B3Z7_9BACT</name>
<gene>
    <name evidence="1" type="ORF">A2898_05175</name>
</gene>
<reference evidence="1 2" key="1">
    <citation type="journal article" date="2016" name="Nat. Commun.">
        <title>Thousands of microbial genomes shed light on interconnected biogeochemical processes in an aquifer system.</title>
        <authorList>
            <person name="Anantharaman K."/>
            <person name="Brown C.T."/>
            <person name="Hug L.A."/>
            <person name="Sharon I."/>
            <person name="Castelle C.J."/>
            <person name="Probst A.J."/>
            <person name="Thomas B.C."/>
            <person name="Singh A."/>
            <person name="Wilkins M.J."/>
            <person name="Karaoz U."/>
            <person name="Brodie E.L."/>
            <person name="Williams K.H."/>
            <person name="Hubbard S.S."/>
            <person name="Banfield J.F."/>
        </authorList>
    </citation>
    <scope>NUCLEOTIDE SEQUENCE [LARGE SCALE GENOMIC DNA]</scope>
</reference>
<comment type="caution">
    <text evidence="1">The sequence shown here is derived from an EMBL/GenBank/DDBJ whole genome shotgun (WGS) entry which is preliminary data.</text>
</comment>
<dbReference type="AlphaFoldDB" id="A0A1G2B3Z7"/>
<evidence type="ECO:0000313" key="1">
    <source>
        <dbReference type="EMBL" id="OGY82940.1"/>
    </source>
</evidence>
<dbReference type="Proteomes" id="UP000179164">
    <property type="component" value="Unassembled WGS sequence"/>
</dbReference>
<proteinExistence type="predicted"/>
<sequence>MTAAVEKTTIRQDKKKECCFPWPITKEPVVIHPEERVGNGTVRTVQYSLQDGLHRTRVRGGLYRGDLCVGLTREHRGRIFIPYWANTLVHAAREQGIIGVFDPELLIHQVFTSVYHARRYTYHLLEEQYGVTFVHGEKARIIRAKQALEELNLTAIGLRTGNAAQLAKTFRDRAGFIIQEIGPTPRNDLKRQAVNYVVNLGTVVDRLGRVNASAKMAISVAAMNRLKGRMVDIRCIEPKILARRQTIETLIEEMEVYLEGIMNFISLLMQMSNLEAFFRDNVSLRSTVRGQLGFYIQHIELFDIAPFDQTSRYIAEEFGEARELIGKGSYGHAVTLLMRSWNSLKLRKIRTEIEHAILEITFLLFGKPVSVNLTKSRTISESLIDIHDRLLDVDERGFRQRVVEDAANKVLVAQQLISAGSVDEVKAGKDALKAAADLL</sequence>
<evidence type="ECO:0000313" key="2">
    <source>
        <dbReference type="Proteomes" id="UP000179164"/>
    </source>
</evidence>